<sequence>MRFLAGLSNDQYIKTLRSRVGRLQLCTKYNFRLITWTSIGSADNNQAEGTNGDFMEDYSSWTDERVFGSAGEQPGSQASYVPDIEIKRRLYILQREVLDAQLAAVAAQETATAEMKKQSNQMYWSTIGVFLTALITLVIAIVQQMNS</sequence>
<keyword evidence="1" id="KW-1133">Transmembrane helix</keyword>
<evidence type="ECO:0000256" key="1">
    <source>
        <dbReference type="SAM" id="Phobius"/>
    </source>
</evidence>
<accession>A0A368YYX0</accession>
<gene>
    <name evidence="2" type="ORF">C7476_103235</name>
</gene>
<feature type="transmembrane region" description="Helical" evidence="1">
    <location>
        <begin position="122"/>
        <end position="142"/>
    </location>
</feature>
<keyword evidence="1" id="KW-0812">Transmembrane</keyword>
<dbReference type="AlphaFoldDB" id="A0A368YYX0"/>
<evidence type="ECO:0000313" key="3">
    <source>
        <dbReference type="Proteomes" id="UP000253324"/>
    </source>
</evidence>
<dbReference type="Proteomes" id="UP000253324">
    <property type="component" value="Unassembled WGS sequence"/>
</dbReference>
<comment type="caution">
    <text evidence="2">The sequence shown here is derived from an EMBL/GenBank/DDBJ whole genome shotgun (WGS) entry which is preliminary data.</text>
</comment>
<proteinExistence type="predicted"/>
<keyword evidence="3" id="KW-1185">Reference proteome</keyword>
<reference evidence="2 3" key="1">
    <citation type="submission" date="2018-07" db="EMBL/GenBank/DDBJ databases">
        <title>Genomic Encyclopedia of Type Strains, Phase III (KMG-III): the genomes of soil and plant-associated and newly described type strains.</title>
        <authorList>
            <person name="Whitman W."/>
        </authorList>
    </citation>
    <scope>NUCLEOTIDE SEQUENCE [LARGE SCALE GENOMIC DNA]</scope>
    <source>
        <strain evidence="2 3">31-25a</strain>
    </source>
</reference>
<organism evidence="2 3">
    <name type="scientific">Phyllobacterium bourgognense</name>
    <dbReference type="NCBI Taxonomy" id="314236"/>
    <lineage>
        <taxon>Bacteria</taxon>
        <taxon>Pseudomonadati</taxon>
        <taxon>Pseudomonadota</taxon>
        <taxon>Alphaproteobacteria</taxon>
        <taxon>Hyphomicrobiales</taxon>
        <taxon>Phyllobacteriaceae</taxon>
        <taxon>Phyllobacterium</taxon>
    </lineage>
</organism>
<name>A0A368YYX0_9HYPH</name>
<keyword evidence="1" id="KW-0472">Membrane</keyword>
<evidence type="ECO:0000313" key="2">
    <source>
        <dbReference type="EMBL" id="RCW85393.1"/>
    </source>
</evidence>
<protein>
    <submittedName>
        <fullName evidence="2">Uncharacterized protein</fullName>
    </submittedName>
</protein>
<dbReference type="EMBL" id="QPJM01000003">
    <property type="protein sequence ID" value="RCW85393.1"/>
    <property type="molecule type" value="Genomic_DNA"/>
</dbReference>